<reference evidence="5 6" key="1">
    <citation type="submission" date="2016-05" db="EMBL/GenBank/DDBJ databases">
        <title>Whole genome sequencing of Tetragenococcus halophilus subsp. halophilus NISL 7118.</title>
        <authorList>
            <person name="Shiwa Y."/>
            <person name="Nishimura I."/>
            <person name="Yoshikawa H."/>
            <person name="Koyama Y."/>
            <person name="Oguma T."/>
        </authorList>
    </citation>
    <scope>NUCLEOTIDE SEQUENCE [LARGE SCALE GENOMIC DNA]</scope>
    <source>
        <strain evidence="5 6">NISL 7118</strain>
    </source>
</reference>
<keyword evidence="2" id="KW-0378">Hydrolase</keyword>
<dbReference type="Gene3D" id="3.90.400.10">
    <property type="entry name" value="Oligo-1,6-glucosidase, Domain 2"/>
    <property type="match status" value="1"/>
</dbReference>
<dbReference type="InterPro" id="IPR032091">
    <property type="entry name" value="Malt_amylase-like_C"/>
</dbReference>
<evidence type="ECO:0000256" key="1">
    <source>
        <dbReference type="ARBA" id="ARBA00008061"/>
    </source>
</evidence>
<dbReference type="GO" id="GO:0004556">
    <property type="term" value="F:alpha-amylase activity"/>
    <property type="evidence" value="ECO:0007669"/>
    <property type="project" value="TreeGrafter"/>
</dbReference>
<dbReference type="Gene3D" id="2.60.40.1180">
    <property type="entry name" value="Golgi alpha-mannosidase II"/>
    <property type="match status" value="1"/>
</dbReference>
<dbReference type="GO" id="GO:0009313">
    <property type="term" value="P:oligosaccharide catabolic process"/>
    <property type="evidence" value="ECO:0007669"/>
    <property type="project" value="TreeGrafter"/>
</dbReference>
<dbReference type="InterPro" id="IPR017853">
    <property type="entry name" value="GH"/>
</dbReference>
<dbReference type="Pfam" id="PF16657">
    <property type="entry name" value="Malt_amylase_C"/>
    <property type="match status" value="1"/>
</dbReference>
<dbReference type="EMBL" id="BDEC01000010">
    <property type="protein sequence ID" value="GBD67506.1"/>
    <property type="molecule type" value="Genomic_DNA"/>
</dbReference>
<dbReference type="Proteomes" id="UP000236214">
    <property type="component" value="Unassembled WGS sequence"/>
</dbReference>
<dbReference type="SUPFAM" id="SSF51011">
    <property type="entry name" value="Glycosyl hydrolase domain"/>
    <property type="match status" value="1"/>
</dbReference>
<evidence type="ECO:0000313" key="5">
    <source>
        <dbReference type="EMBL" id="GBD67506.1"/>
    </source>
</evidence>
<comment type="similarity">
    <text evidence="1">Belongs to the glycosyl hydrolase 13 family.</text>
</comment>
<dbReference type="InterPro" id="IPR013780">
    <property type="entry name" value="Glyco_hydro_b"/>
</dbReference>
<name>A0A2H6CR96_TETHA</name>
<dbReference type="PANTHER" id="PTHR10357:SF179">
    <property type="entry name" value="NEUTRAL AND BASIC AMINO ACID TRANSPORT PROTEIN RBAT"/>
    <property type="match status" value="1"/>
</dbReference>
<dbReference type="InterPro" id="IPR045857">
    <property type="entry name" value="O16G_dom_2"/>
</dbReference>
<accession>A0A2H6CR96</accession>
<keyword evidence="6" id="KW-1185">Reference proteome</keyword>
<sequence>MEKNWWKNAVIYQIYPRSFQDSNGDGIGDLNGIIQKLDYLQYLGIDAIWLSPVYQSPNVDNGYDISDYQTIDPEYGTMEDMDRLIEEANKRSIKIIMDLVINHTSSQHFWFQEALKGKDNPYHEYYIWRTSNNSEPPNSLKADSGSAWEYVSELDEYYLHLHSKEQPDLNWKNPEMKQAIWEMINYWLEKGIGGFRLDVIDLIGKEPDELITKNGPELHPLIHELNQQTFGNYNVVTVGETWGATPEIAKLYSNPERNELSMVFQFEHINLDKQAGKRKWDLKELDPQELHQVFSKWQTELQDDGWNSLFWNNHDLPRIISRWGDDSKQYRELSGKMLAIYLYFMSGTPYIYQGEEIGMTNYEISDISEVNDIESRQMYYDRLDKGYPKEEVLQSINTKGRDNARHPMQWDLSKNAGFTTATPWLAVHPNYKSINVETSLANQDSLFFTYKELIELRKNNYDIINGEYQTLNTGNPDVLAYIRYNDNEQIIVVVNFSKQSQQYSLQTNLNHSKCLIHNYNTGIGGSKELQAYEAFAVKVSGNNW</sequence>
<gene>
    <name evidence="5" type="primary">dexB</name>
    <name evidence="5" type="ORF">TEHN7118_0312</name>
</gene>
<dbReference type="PANTHER" id="PTHR10357">
    <property type="entry name" value="ALPHA-AMYLASE FAMILY MEMBER"/>
    <property type="match status" value="1"/>
</dbReference>
<dbReference type="InterPro" id="IPR006047">
    <property type="entry name" value="GH13_cat_dom"/>
</dbReference>
<dbReference type="Pfam" id="PF00128">
    <property type="entry name" value="Alpha-amylase"/>
    <property type="match status" value="1"/>
</dbReference>
<feature type="domain" description="Glycosyl hydrolase family 13 catalytic" evidence="4">
    <location>
        <begin position="13"/>
        <end position="405"/>
    </location>
</feature>
<proteinExistence type="inferred from homology"/>
<dbReference type="FunFam" id="2.60.40.1180:FF:000007">
    <property type="entry name" value="Sucrose isomerase"/>
    <property type="match status" value="1"/>
</dbReference>
<comment type="caution">
    <text evidence="5">The sequence shown here is derived from an EMBL/GenBank/DDBJ whole genome shotgun (WGS) entry which is preliminary data.</text>
</comment>
<dbReference type="SMART" id="SM00642">
    <property type="entry name" value="Aamy"/>
    <property type="match status" value="1"/>
</dbReference>
<dbReference type="Gene3D" id="3.20.20.80">
    <property type="entry name" value="Glycosidases"/>
    <property type="match status" value="1"/>
</dbReference>
<dbReference type="RefSeq" id="WP_094243623.1">
    <property type="nucleotide sequence ID" value="NZ_BDEC01000010.1"/>
</dbReference>
<protein>
    <submittedName>
        <fullName evidence="5">Glucan 1,6-alpha-glucosidase</fullName>
    </submittedName>
</protein>
<dbReference type="SUPFAM" id="SSF51445">
    <property type="entry name" value="(Trans)glycosidases"/>
    <property type="match status" value="1"/>
</dbReference>
<dbReference type="NCBIfam" id="NF008183">
    <property type="entry name" value="PRK10933.1"/>
    <property type="match status" value="1"/>
</dbReference>
<organism evidence="5 6">
    <name type="scientific">Tetragenococcus halophilus subsp. halophilus</name>
    <dbReference type="NCBI Taxonomy" id="1513897"/>
    <lineage>
        <taxon>Bacteria</taxon>
        <taxon>Bacillati</taxon>
        <taxon>Bacillota</taxon>
        <taxon>Bacilli</taxon>
        <taxon>Lactobacillales</taxon>
        <taxon>Enterococcaceae</taxon>
        <taxon>Tetragenococcus</taxon>
    </lineage>
</organism>
<dbReference type="AlphaFoldDB" id="A0A2H6CR96"/>
<evidence type="ECO:0000313" key="6">
    <source>
        <dbReference type="Proteomes" id="UP000236214"/>
    </source>
</evidence>
<keyword evidence="3" id="KW-0326">Glycosidase</keyword>
<evidence type="ECO:0000259" key="4">
    <source>
        <dbReference type="SMART" id="SM00642"/>
    </source>
</evidence>
<evidence type="ECO:0000256" key="2">
    <source>
        <dbReference type="ARBA" id="ARBA00022801"/>
    </source>
</evidence>
<dbReference type="CDD" id="cd11333">
    <property type="entry name" value="AmyAc_SI_OligoGlu_DGase"/>
    <property type="match status" value="1"/>
</dbReference>
<evidence type="ECO:0000256" key="3">
    <source>
        <dbReference type="ARBA" id="ARBA00023295"/>
    </source>
</evidence>
<dbReference type="FunFam" id="3.20.20.80:FF:000064">
    <property type="entry name" value="Oligo-1,6-glucosidase"/>
    <property type="match status" value="2"/>
</dbReference>